<dbReference type="Proteomes" id="UP001139411">
    <property type="component" value="Unassembled WGS sequence"/>
</dbReference>
<name>A0A9X1TTW1_9BACT</name>
<dbReference type="Gene3D" id="1.10.10.1400">
    <property type="entry name" value="Terminase, small subunit, N-terminal DNA-binding domain, HTH motif"/>
    <property type="match status" value="1"/>
</dbReference>
<reference evidence="3" key="1">
    <citation type="submission" date="2022-01" db="EMBL/GenBank/DDBJ databases">
        <title>Novel species in genus Dyadobacter.</title>
        <authorList>
            <person name="Ma C."/>
        </authorList>
    </citation>
    <scope>NUCLEOTIDE SEQUENCE</scope>
    <source>
        <strain evidence="3">CY357</strain>
    </source>
</reference>
<proteinExistence type="predicted"/>
<evidence type="ECO:0000256" key="1">
    <source>
        <dbReference type="ARBA" id="ARBA00022612"/>
    </source>
</evidence>
<evidence type="ECO:0000313" key="3">
    <source>
        <dbReference type="EMBL" id="MCF2498382.1"/>
    </source>
</evidence>
<dbReference type="PANTHER" id="PTHR41328">
    <property type="entry name" value="TERMINASE SMALL SUBUNIT-RELATED"/>
    <property type="match status" value="1"/>
</dbReference>
<dbReference type="GO" id="GO:0051276">
    <property type="term" value="P:chromosome organization"/>
    <property type="evidence" value="ECO:0007669"/>
    <property type="project" value="InterPro"/>
</dbReference>
<protein>
    <submittedName>
        <fullName evidence="3">Terminase small subunit</fullName>
    </submittedName>
</protein>
<dbReference type="InterPro" id="IPR005335">
    <property type="entry name" value="Terminase_ssu"/>
</dbReference>
<dbReference type="AlphaFoldDB" id="A0A9X1TTW1"/>
<organism evidence="3 4">
    <name type="scientific">Dyadobacter chenhuakuii</name>
    <dbReference type="NCBI Taxonomy" id="2909339"/>
    <lineage>
        <taxon>Bacteria</taxon>
        <taxon>Pseudomonadati</taxon>
        <taxon>Bacteroidota</taxon>
        <taxon>Cytophagia</taxon>
        <taxon>Cytophagales</taxon>
        <taxon>Spirosomataceae</taxon>
        <taxon>Dyadobacter</taxon>
    </lineage>
</organism>
<dbReference type="PANTHER" id="PTHR41328:SF2">
    <property type="entry name" value="TERMINASE SMALL SUBUNIT"/>
    <property type="match status" value="1"/>
</dbReference>
<comment type="caution">
    <text evidence="3">The sequence shown here is derived from an EMBL/GenBank/DDBJ whole genome shotgun (WGS) entry which is preliminary data.</text>
</comment>
<keyword evidence="2" id="KW-0231">Viral genome packaging</keyword>
<dbReference type="InterPro" id="IPR038713">
    <property type="entry name" value="Terminase_Gp1_N_sf"/>
</dbReference>
<dbReference type="EMBL" id="JAKFFV010000004">
    <property type="protein sequence ID" value="MCF2498382.1"/>
    <property type="molecule type" value="Genomic_DNA"/>
</dbReference>
<evidence type="ECO:0000313" key="4">
    <source>
        <dbReference type="Proteomes" id="UP001139411"/>
    </source>
</evidence>
<keyword evidence="1" id="KW-1188">Viral release from host cell</keyword>
<dbReference type="Pfam" id="PF03592">
    <property type="entry name" value="Terminase_2"/>
    <property type="match status" value="1"/>
</dbReference>
<dbReference type="InterPro" id="IPR052404">
    <property type="entry name" value="SPP1-like_terminase"/>
</dbReference>
<gene>
    <name evidence="3" type="ORF">L0661_08695</name>
</gene>
<evidence type="ECO:0000256" key="2">
    <source>
        <dbReference type="ARBA" id="ARBA00023219"/>
    </source>
</evidence>
<dbReference type="RefSeq" id="WP_235177517.1">
    <property type="nucleotide sequence ID" value="NZ_JAKFFV010000004.1"/>
</dbReference>
<accession>A0A9X1TTW1</accession>
<sequence>MTSQALGEILSPKQKRFADEYLIDLNGTQAAIRAGYSANSAVEQASQMLSNIKISEYIQVRKAELDQKLESKFMITRERVLEEYARLAFSDIRGFYNAEGGLKHISDLTDDQAASLAGVESYEDFSYVDDEKIPAGTTKKIKTYDKIRALEGIRKMLGYDQPDKHEHTGKNGMPLKAPITFISAAELTPEQIEKYLNGDRTDNEGF</sequence>